<dbReference type="Pfam" id="PF01205">
    <property type="entry name" value="Impact_N"/>
    <property type="match status" value="1"/>
</dbReference>
<keyword evidence="4" id="KW-0678">Repressor</keyword>
<dbReference type="InterPro" id="IPR023582">
    <property type="entry name" value="Impact"/>
</dbReference>
<comment type="similarity">
    <text evidence="2">Belongs to the IMPACT family.</text>
</comment>
<evidence type="ECO:0000256" key="6">
    <source>
        <dbReference type="ARBA" id="ARBA00023016"/>
    </source>
</evidence>
<dbReference type="InterPro" id="IPR020568">
    <property type="entry name" value="Ribosomal_Su5_D2-typ_SF"/>
</dbReference>
<evidence type="ECO:0000259" key="7">
    <source>
        <dbReference type="PROSITE" id="PS50908"/>
    </source>
</evidence>
<dbReference type="SUPFAM" id="SSF54495">
    <property type="entry name" value="UBC-like"/>
    <property type="match status" value="1"/>
</dbReference>
<organism evidence="8">
    <name type="scientific">Mesocestoides corti</name>
    <name type="common">Flatworm</name>
    <dbReference type="NCBI Taxonomy" id="53468"/>
    <lineage>
        <taxon>Eukaryota</taxon>
        <taxon>Metazoa</taxon>
        <taxon>Spiralia</taxon>
        <taxon>Lophotrochozoa</taxon>
        <taxon>Platyhelminthes</taxon>
        <taxon>Cestoda</taxon>
        <taxon>Eucestoda</taxon>
        <taxon>Cyclophyllidea</taxon>
        <taxon>Mesocestoididae</taxon>
        <taxon>Mesocestoides</taxon>
    </lineage>
</organism>
<evidence type="ECO:0000256" key="3">
    <source>
        <dbReference type="ARBA" id="ARBA00022490"/>
    </source>
</evidence>
<feature type="domain" description="RWD" evidence="7">
    <location>
        <begin position="18"/>
        <end position="119"/>
    </location>
</feature>
<dbReference type="GO" id="GO:0140469">
    <property type="term" value="P:GCN2-mediated signaling"/>
    <property type="evidence" value="ECO:0007669"/>
    <property type="project" value="TreeGrafter"/>
</dbReference>
<evidence type="ECO:0000256" key="4">
    <source>
        <dbReference type="ARBA" id="ARBA00022491"/>
    </source>
</evidence>
<dbReference type="PROSITE" id="PS50908">
    <property type="entry name" value="RWD"/>
    <property type="match status" value="1"/>
</dbReference>
<dbReference type="InterPro" id="IPR001498">
    <property type="entry name" value="Impact_N"/>
</dbReference>
<evidence type="ECO:0000256" key="1">
    <source>
        <dbReference type="ARBA" id="ARBA00004496"/>
    </source>
</evidence>
<keyword evidence="5" id="KW-0810">Translation regulation</keyword>
<dbReference type="InterPro" id="IPR036956">
    <property type="entry name" value="Impact_N_sf"/>
</dbReference>
<evidence type="ECO:0000256" key="2">
    <source>
        <dbReference type="ARBA" id="ARBA00007665"/>
    </source>
</evidence>
<proteinExistence type="inferred from homology"/>
<dbReference type="AlphaFoldDB" id="A0A5K3FWU8"/>
<evidence type="ECO:0000256" key="5">
    <source>
        <dbReference type="ARBA" id="ARBA00022845"/>
    </source>
</evidence>
<dbReference type="InterPro" id="IPR006575">
    <property type="entry name" value="RWD_dom"/>
</dbReference>
<dbReference type="CDD" id="cd23821">
    <property type="entry name" value="RWD_IMPACT"/>
    <property type="match status" value="1"/>
</dbReference>
<keyword evidence="6" id="KW-0346">Stress response</keyword>
<dbReference type="PROSITE" id="PS00910">
    <property type="entry name" value="UPF0029"/>
    <property type="match status" value="1"/>
</dbReference>
<dbReference type="InterPro" id="IPR020569">
    <property type="entry name" value="UPF0029_Impact_CS"/>
</dbReference>
<dbReference type="GO" id="GO:0006446">
    <property type="term" value="P:regulation of translational initiation"/>
    <property type="evidence" value="ECO:0007669"/>
    <property type="project" value="TreeGrafter"/>
</dbReference>
<keyword evidence="3" id="KW-0963">Cytoplasm</keyword>
<dbReference type="WBParaSite" id="MCU_012191-RA">
    <property type="protein sequence ID" value="MCU_012191-RA"/>
    <property type="gene ID" value="MCU_012191"/>
</dbReference>
<reference evidence="8" key="1">
    <citation type="submission" date="2019-11" db="UniProtKB">
        <authorList>
            <consortium name="WormBaseParasite"/>
        </authorList>
    </citation>
    <scope>IDENTIFICATION</scope>
</reference>
<dbReference type="PANTHER" id="PTHR16301:SF25">
    <property type="entry name" value="PROTEIN IMPACT"/>
    <property type="match status" value="1"/>
</dbReference>
<dbReference type="Pfam" id="PF05773">
    <property type="entry name" value="RWD"/>
    <property type="match status" value="1"/>
</dbReference>
<accession>A0A5K3FWU8</accession>
<evidence type="ECO:0000313" key="8">
    <source>
        <dbReference type="WBParaSite" id="MCU_012191-RA"/>
    </source>
</evidence>
<dbReference type="Gene3D" id="3.30.230.30">
    <property type="entry name" value="Impact, N-terminal domain"/>
    <property type="match status" value="1"/>
</dbReference>
<dbReference type="InterPro" id="IPR016135">
    <property type="entry name" value="UBQ-conjugating_enzyme/RWD"/>
</dbReference>
<protein>
    <submittedName>
        <fullName evidence="8">RWD domain-containing protein</fullName>
    </submittedName>
</protein>
<name>A0A5K3FWU8_MESCO</name>
<dbReference type="Gene3D" id="3.10.110.10">
    <property type="entry name" value="Ubiquitin Conjugating Enzyme"/>
    <property type="match status" value="1"/>
</dbReference>
<sequence length="323" mass="35650">MASQSCTLNYDDVSQQNDELRALECIYPDEFTVVNQDERTYKICITLDNSKMPSVILRFTFSNGYPSENGPKFDISAPTLRKDQYSELLLILRNLCEASVGTPVIYSMIETIRSFLGNLSDGADVATPDVHETSVNACIRKSGVETIYTLPSVRDHVASVGRRLPLAFGVICPTIYHGDIVTDRKSVFQAHCCRVSSLPEVSAFISTVLEDKKVSTATHNIAAWYLRTKINPNASKASLVADYDDDGEAHAGGRLLHFITMACVDGVAVMVTRWFGGIHLGPDRFRHINNAASQLLTQQGLTKGTATIPSNQTKTKDRVKKRK</sequence>
<dbReference type="SMART" id="SM00591">
    <property type="entry name" value="RWD"/>
    <property type="match status" value="1"/>
</dbReference>
<comment type="subcellular location">
    <subcellularLocation>
        <location evidence="1">Cytoplasm</location>
    </subcellularLocation>
</comment>
<dbReference type="GO" id="GO:0005737">
    <property type="term" value="C:cytoplasm"/>
    <property type="evidence" value="ECO:0007669"/>
    <property type="project" value="UniProtKB-SubCell"/>
</dbReference>
<dbReference type="PANTHER" id="PTHR16301">
    <property type="entry name" value="IMPACT-RELATED"/>
    <property type="match status" value="1"/>
</dbReference>
<dbReference type="SUPFAM" id="SSF54211">
    <property type="entry name" value="Ribosomal protein S5 domain 2-like"/>
    <property type="match status" value="1"/>
</dbReference>